<dbReference type="EMBL" id="CACVKT020002179">
    <property type="protein sequence ID" value="CAC5376356.1"/>
    <property type="molecule type" value="Genomic_DNA"/>
</dbReference>
<evidence type="ECO:0000256" key="9">
    <source>
        <dbReference type="ARBA" id="ARBA00023303"/>
    </source>
</evidence>
<evidence type="ECO:0000256" key="2">
    <source>
        <dbReference type="ARBA" id="ARBA00022448"/>
    </source>
</evidence>
<evidence type="ECO:0000256" key="5">
    <source>
        <dbReference type="ARBA" id="ARBA00022882"/>
    </source>
</evidence>
<dbReference type="Gene3D" id="1.20.120.350">
    <property type="entry name" value="Voltage-gated potassium channels. Chain C"/>
    <property type="match status" value="1"/>
</dbReference>
<dbReference type="PANTHER" id="PTHR46480">
    <property type="entry name" value="F20B24.22"/>
    <property type="match status" value="1"/>
</dbReference>
<keyword evidence="9" id="KW-0407">Ion channel</keyword>
<evidence type="ECO:0000256" key="11">
    <source>
        <dbReference type="SAM" id="Phobius"/>
    </source>
</evidence>
<feature type="compositionally biased region" description="Low complexity" evidence="10">
    <location>
        <begin position="16"/>
        <end position="26"/>
    </location>
</feature>
<feature type="region of interest" description="Disordered" evidence="10">
    <location>
        <begin position="1"/>
        <end position="35"/>
    </location>
</feature>
<proteinExistence type="predicted"/>
<dbReference type="GO" id="GO:0030171">
    <property type="term" value="F:voltage-gated proton channel activity"/>
    <property type="evidence" value="ECO:0007669"/>
    <property type="project" value="InterPro"/>
</dbReference>
<keyword evidence="5" id="KW-0851">Voltage-gated channel</keyword>
<keyword evidence="7" id="KW-0406">Ion transport</keyword>
<evidence type="ECO:0000256" key="3">
    <source>
        <dbReference type="ARBA" id="ARBA00022475"/>
    </source>
</evidence>
<keyword evidence="6 11" id="KW-1133">Transmembrane helix</keyword>
<dbReference type="OrthoDB" id="427456at2759"/>
<protein>
    <submittedName>
        <fullName evidence="12">HVCN1</fullName>
    </submittedName>
</protein>
<evidence type="ECO:0000256" key="7">
    <source>
        <dbReference type="ARBA" id="ARBA00023065"/>
    </source>
</evidence>
<evidence type="ECO:0000256" key="10">
    <source>
        <dbReference type="SAM" id="MobiDB-lite"/>
    </source>
</evidence>
<evidence type="ECO:0000256" key="4">
    <source>
        <dbReference type="ARBA" id="ARBA00022692"/>
    </source>
</evidence>
<dbReference type="InterPro" id="IPR027359">
    <property type="entry name" value="Volt_channel_dom_sf"/>
</dbReference>
<dbReference type="Proteomes" id="UP000507470">
    <property type="component" value="Unassembled WGS sequence"/>
</dbReference>
<name>A0A6J8AZU6_MYTCO</name>
<feature type="compositionally biased region" description="Acidic residues" evidence="10">
    <location>
        <begin position="463"/>
        <end position="488"/>
    </location>
</feature>
<keyword evidence="3" id="KW-1003">Cell membrane</keyword>
<dbReference type="PANTHER" id="PTHR46480:SF1">
    <property type="entry name" value="VOLTAGE-GATED HYDROGEN CHANNEL 1"/>
    <property type="match status" value="1"/>
</dbReference>
<sequence>MEKFKRSLFKSTPKNSSLHSSQTSPSLGQNGLETIMEKEGLSSTTHYTRKKSFPFQHEHGLHAGMYSAHGSRRPSVAYRAVKAVENVARRMSTPDFSIERIEQNLEEELERESKEPEKLGDILRRSGEKLLHSKKVLFLIVLLNIIDCGLVLDMVNDSKVLIKKFMVTLRTEFAAIFGLIDTLDVPAYFNTVINTISHPSKYNWTLSNKSSDHFQQFIHQDMPTFLDPTVTTIEEDIAHAFHKASIAILGFLVLMTILKVFCYGKEIFKKKLQLFDGVIVIISFVLDLAFIKGMMEYPLEDAVEILAFLIPWRVIRVANSLVVTVTDQAHLQLKIIYSQKKSTESRLQFSQQQNQYHSEVLNRVKKLCEEEGIPTWKLSTAINEIPFPRKKRSKKFGLSIKKTLDKSINCIRLHDPRVSLPYGDPNIVLSHDKMESDSDEEDNKSKMFQVPSIHIIEPSDTIFESEEEDEENDESSFSDDENDDSRQV</sequence>
<keyword evidence="13" id="KW-1185">Reference proteome</keyword>
<evidence type="ECO:0000313" key="13">
    <source>
        <dbReference type="Proteomes" id="UP000507470"/>
    </source>
</evidence>
<dbReference type="AlphaFoldDB" id="A0A6J8AZU6"/>
<feature type="transmembrane region" description="Helical" evidence="11">
    <location>
        <begin position="136"/>
        <end position="155"/>
    </location>
</feature>
<keyword evidence="2" id="KW-0813">Transport</keyword>
<feature type="region of interest" description="Disordered" evidence="10">
    <location>
        <begin position="433"/>
        <end position="488"/>
    </location>
</feature>
<evidence type="ECO:0000256" key="8">
    <source>
        <dbReference type="ARBA" id="ARBA00023136"/>
    </source>
</evidence>
<feature type="transmembrane region" description="Helical" evidence="11">
    <location>
        <begin position="244"/>
        <end position="262"/>
    </location>
</feature>
<organism evidence="12 13">
    <name type="scientific">Mytilus coruscus</name>
    <name type="common">Sea mussel</name>
    <dbReference type="NCBI Taxonomy" id="42192"/>
    <lineage>
        <taxon>Eukaryota</taxon>
        <taxon>Metazoa</taxon>
        <taxon>Spiralia</taxon>
        <taxon>Lophotrochozoa</taxon>
        <taxon>Mollusca</taxon>
        <taxon>Bivalvia</taxon>
        <taxon>Autobranchia</taxon>
        <taxon>Pteriomorphia</taxon>
        <taxon>Mytilida</taxon>
        <taxon>Mytiloidea</taxon>
        <taxon>Mytilidae</taxon>
        <taxon>Mytilinae</taxon>
        <taxon>Mytilus</taxon>
    </lineage>
</organism>
<dbReference type="GO" id="GO:0005886">
    <property type="term" value="C:plasma membrane"/>
    <property type="evidence" value="ECO:0007669"/>
    <property type="project" value="UniProtKB-SubCell"/>
</dbReference>
<gene>
    <name evidence="12" type="ORF">MCOR_13025</name>
</gene>
<dbReference type="GO" id="GO:0034702">
    <property type="term" value="C:monoatomic ion channel complex"/>
    <property type="evidence" value="ECO:0007669"/>
    <property type="project" value="UniProtKB-KW"/>
</dbReference>
<keyword evidence="4 11" id="KW-0812">Transmembrane</keyword>
<comment type="subcellular location">
    <subcellularLocation>
        <location evidence="1">Cell membrane</location>
        <topology evidence="1">Multi-pass membrane protein</topology>
    </subcellularLocation>
</comment>
<evidence type="ECO:0000256" key="1">
    <source>
        <dbReference type="ARBA" id="ARBA00004651"/>
    </source>
</evidence>
<keyword evidence="8 11" id="KW-0472">Membrane</keyword>
<reference evidence="12 13" key="1">
    <citation type="submission" date="2020-06" db="EMBL/GenBank/DDBJ databases">
        <authorList>
            <person name="Li R."/>
            <person name="Bekaert M."/>
        </authorList>
    </citation>
    <scope>NUCLEOTIDE SEQUENCE [LARGE SCALE GENOMIC DNA]</scope>
    <source>
        <strain evidence="13">wild</strain>
    </source>
</reference>
<feature type="transmembrane region" description="Helical" evidence="11">
    <location>
        <begin position="274"/>
        <end position="295"/>
    </location>
</feature>
<dbReference type="InterPro" id="IPR031846">
    <property type="entry name" value="Hvcn1"/>
</dbReference>
<evidence type="ECO:0000256" key="6">
    <source>
        <dbReference type="ARBA" id="ARBA00022989"/>
    </source>
</evidence>
<evidence type="ECO:0000313" key="12">
    <source>
        <dbReference type="EMBL" id="CAC5376356.1"/>
    </source>
</evidence>
<accession>A0A6J8AZU6</accession>